<organism evidence="1 2">
    <name type="scientific">Hygrophoropsis aurantiaca</name>
    <dbReference type="NCBI Taxonomy" id="72124"/>
    <lineage>
        <taxon>Eukaryota</taxon>
        <taxon>Fungi</taxon>
        <taxon>Dikarya</taxon>
        <taxon>Basidiomycota</taxon>
        <taxon>Agaricomycotina</taxon>
        <taxon>Agaricomycetes</taxon>
        <taxon>Agaricomycetidae</taxon>
        <taxon>Boletales</taxon>
        <taxon>Coniophorineae</taxon>
        <taxon>Hygrophoropsidaceae</taxon>
        <taxon>Hygrophoropsis</taxon>
    </lineage>
</organism>
<keyword evidence="2" id="KW-1185">Reference proteome</keyword>
<proteinExistence type="predicted"/>
<accession>A0ACB7ZUN3</accession>
<evidence type="ECO:0000313" key="1">
    <source>
        <dbReference type="EMBL" id="KAH7904432.1"/>
    </source>
</evidence>
<evidence type="ECO:0000313" key="2">
    <source>
        <dbReference type="Proteomes" id="UP000790377"/>
    </source>
</evidence>
<gene>
    <name evidence="1" type="ORF">BJ138DRAFT_1166506</name>
</gene>
<sequence>MVEPPRHEEPSLTTSSTTCQQASTLIEDPHVSLFWVGLRHGNTRSMFLQLLRCSRPENAGSSLLQLRTLDCPAGRALQGLVAPDSFLVATSLLPETIDDIVRREHWPRGFTELGRLSTILTTNPASAHSTHQLRQVPPCEKRTSIIEDAGLASSSPPLYVVYVYDDGEATITSSPGLLSPPPPVASGHSATIIHPASESLALNDRSQLQPRNIDQYLSAFSSDAQFLQRLHSQAYGVAYVHCLTECTVLRVCEELGIVFTRGRINPARMDSGVEITLDQVITWFGLNHTTFSTMRTNFKLARKAYVLLQGRANLRPSDMQMRRLLEVMLDVTRVLPPHQATNLNQHDVSREEHEAVTMAVAPFMARVRGIVHSYGSVP</sequence>
<dbReference type="Proteomes" id="UP000790377">
    <property type="component" value="Unassembled WGS sequence"/>
</dbReference>
<name>A0ACB7ZUN3_9AGAM</name>
<reference evidence="1" key="1">
    <citation type="journal article" date="2021" name="New Phytol.">
        <title>Evolutionary innovations through gain and loss of genes in the ectomycorrhizal Boletales.</title>
        <authorList>
            <person name="Wu G."/>
            <person name="Miyauchi S."/>
            <person name="Morin E."/>
            <person name="Kuo A."/>
            <person name="Drula E."/>
            <person name="Varga T."/>
            <person name="Kohler A."/>
            <person name="Feng B."/>
            <person name="Cao Y."/>
            <person name="Lipzen A."/>
            <person name="Daum C."/>
            <person name="Hundley H."/>
            <person name="Pangilinan J."/>
            <person name="Johnson J."/>
            <person name="Barry K."/>
            <person name="LaButti K."/>
            <person name="Ng V."/>
            <person name="Ahrendt S."/>
            <person name="Min B."/>
            <person name="Choi I.G."/>
            <person name="Park H."/>
            <person name="Plett J.M."/>
            <person name="Magnuson J."/>
            <person name="Spatafora J.W."/>
            <person name="Nagy L.G."/>
            <person name="Henrissat B."/>
            <person name="Grigoriev I.V."/>
            <person name="Yang Z.L."/>
            <person name="Xu J."/>
            <person name="Martin F.M."/>
        </authorList>
    </citation>
    <scope>NUCLEOTIDE SEQUENCE</scope>
    <source>
        <strain evidence="1">ATCC 28755</strain>
    </source>
</reference>
<protein>
    <submittedName>
        <fullName evidence="1">Uncharacterized protein</fullName>
    </submittedName>
</protein>
<comment type="caution">
    <text evidence="1">The sequence shown here is derived from an EMBL/GenBank/DDBJ whole genome shotgun (WGS) entry which is preliminary data.</text>
</comment>
<dbReference type="EMBL" id="MU268476">
    <property type="protein sequence ID" value="KAH7904432.1"/>
    <property type="molecule type" value="Genomic_DNA"/>
</dbReference>